<evidence type="ECO:0000256" key="1">
    <source>
        <dbReference type="ARBA" id="ARBA00004569"/>
    </source>
</evidence>
<proteinExistence type="inferred from homology"/>
<reference evidence="10 12" key="2">
    <citation type="journal article" date="2013" name="Nature">
        <title>Insights into bilaterian evolution from three spiralian genomes.</title>
        <authorList>
            <person name="Simakov O."/>
            <person name="Marletaz F."/>
            <person name="Cho S.J."/>
            <person name="Edsinger-Gonzales E."/>
            <person name="Havlak P."/>
            <person name="Hellsten U."/>
            <person name="Kuo D.H."/>
            <person name="Larsson T."/>
            <person name="Lv J."/>
            <person name="Arendt D."/>
            <person name="Savage R."/>
            <person name="Osoegawa K."/>
            <person name="de Jong P."/>
            <person name="Grimwood J."/>
            <person name="Chapman J.A."/>
            <person name="Shapiro H."/>
            <person name="Aerts A."/>
            <person name="Otillar R.P."/>
            <person name="Terry A.Y."/>
            <person name="Boore J.L."/>
            <person name="Grigoriev I.V."/>
            <person name="Lindberg D.R."/>
            <person name="Seaver E.C."/>
            <person name="Weisblat D.A."/>
            <person name="Putnam N.H."/>
            <person name="Rokhsar D.S."/>
        </authorList>
    </citation>
    <scope>NUCLEOTIDE SEQUENCE</scope>
</reference>
<sequence>MADESTGMFQKFRNMLKRSTIYADEPKKDATGDATKKDEAGGKDCKPCKICTEQRKAKEKCVKEKGEDKCKDLIKAFDECMKKNSEKNGKNGSKNGSKNGKH</sequence>
<evidence type="ECO:0000256" key="9">
    <source>
        <dbReference type="SAM" id="MobiDB-lite"/>
    </source>
</evidence>
<protein>
    <recommendedName>
        <fullName evidence="13">Cytochrome c oxidase copper chaperone</fullName>
    </recommendedName>
</protein>
<reference evidence="11" key="3">
    <citation type="submission" date="2015-06" db="UniProtKB">
        <authorList>
            <consortium name="EnsemblMetazoa"/>
        </authorList>
    </citation>
    <scope>IDENTIFICATION</scope>
</reference>
<dbReference type="EMBL" id="AMQM01000956">
    <property type="status" value="NOT_ANNOTATED_CDS"/>
    <property type="molecule type" value="Genomic_DNA"/>
</dbReference>
<dbReference type="GeneID" id="20199352"/>
<keyword evidence="12" id="KW-1185">Reference proteome</keyword>
<dbReference type="EMBL" id="KB096742">
    <property type="protein sequence ID" value="ESO02598.1"/>
    <property type="molecule type" value="Genomic_DNA"/>
</dbReference>
<evidence type="ECO:0000256" key="7">
    <source>
        <dbReference type="ARBA" id="ARBA00023186"/>
    </source>
</evidence>
<dbReference type="OrthoDB" id="1915887at2759"/>
<gene>
    <name evidence="11" type="primary">20199352</name>
    <name evidence="10" type="ORF">HELRODRAFT_161888</name>
</gene>
<dbReference type="Pfam" id="PF05051">
    <property type="entry name" value="COX17"/>
    <property type="match status" value="1"/>
</dbReference>
<dbReference type="RefSeq" id="XP_009020006.1">
    <property type="nucleotide sequence ID" value="XM_009021758.1"/>
</dbReference>
<keyword evidence="3 8" id="KW-0479">Metal-binding</keyword>
<reference evidence="12" key="1">
    <citation type="submission" date="2012-12" db="EMBL/GenBank/DDBJ databases">
        <authorList>
            <person name="Hellsten U."/>
            <person name="Grimwood J."/>
            <person name="Chapman J.A."/>
            <person name="Shapiro H."/>
            <person name="Aerts A."/>
            <person name="Otillar R.P."/>
            <person name="Terry A.Y."/>
            <person name="Boore J.L."/>
            <person name="Simakov O."/>
            <person name="Marletaz F."/>
            <person name="Cho S.-J."/>
            <person name="Edsinger-Gonzales E."/>
            <person name="Havlak P."/>
            <person name="Kuo D.-H."/>
            <person name="Larsson T."/>
            <person name="Lv J."/>
            <person name="Arendt D."/>
            <person name="Savage R."/>
            <person name="Osoegawa K."/>
            <person name="de Jong P."/>
            <person name="Lindberg D.R."/>
            <person name="Seaver E.C."/>
            <person name="Weisblat D.A."/>
            <person name="Putnam N.H."/>
            <person name="Grigoriev I.V."/>
            <person name="Rokhsar D.S."/>
        </authorList>
    </citation>
    <scope>NUCLEOTIDE SEQUENCE</scope>
</reference>
<keyword evidence="4 8" id="KW-0186">Copper</keyword>
<dbReference type="InterPro" id="IPR007745">
    <property type="entry name" value="Cyt_c_oxidase_Cu-chaperone"/>
</dbReference>
<evidence type="ECO:0000256" key="6">
    <source>
        <dbReference type="ARBA" id="ARBA00023157"/>
    </source>
</evidence>
<dbReference type="CTD" id="20199352"/>
<evidence type="ECO:0000313" key="10">
    <source>
        <dbReference type="EMBL" id="ESO02598.1"/>
    </source>
</evidence>
<name>T1ES02_HELRO</name>
<dbReference type="GO" id="GO:0005507">
    <property type="term" value="F:copper ion binding"/>
    <property type="evidence" value="ECO:0007669"/>
    <property type="project" value="InterPro"/>
</dbReference>
<evidence type="ECO:0000256" key="3">
    <source>
        <dbReference type="ARBA" id="ARBA00022723"/>
    </source>
</evidence>
<dbReference type="Gene3D" id="1.10.287.1130">
    <property type="entry name" value="CytochromE C oxidase copper chaperone"/>
    <property type="match status" value="1"/>
</dbReference>
<keyword evidence="6" id="KW-1015">Disulfide bond</keyword>
<evidence type="ECO:0000256" key="2">
    <source>
        <dbReference type="ARBA" id="ARBA00009241"/>
    </source>
</evidence>
<comment type="similarity">
    <text evidence="2">Belongs to the COX17 family.</text>
</comment>
<dbReference type="KEGG" id="hro:HELRODRAFT_161888"/>
<comment type="subcellular location">
    <subcellularLocation>
        <location evidence="1">Mitochondrion intermembrane space</location>
    </subcellularLocation>
</comment>
<accession>T1ES02</accession>
<organism evidence="11 12">
    <name type="scientific">Helobdella robusta</name>
    <name type="common">Californian leech</name>
    <dbReference type="NCBI Taxonomy" id="6412"/>
    <lineage>
        <taxon>Eukaryota</taxon>
        <taxon>Metazoa</taxon>
        <taxon>Spiralia</taxon>
        <taxon>Lophotrochozoa</taxon>
        <taxon>Annelida</taxon>
        <taxon>Clitellata</taxon>
        <taxon>Hirudinea</taxon>
        <taxon>Rhynchobdellida</taxon>
        <taxon>Glossiphoniidae</taxon>
        <taxon>Helobdella</taxon>
    </lineage>
</organism>
<dbReference type="GO" id="GO:0005758">
    <property type="term" value="C:mitochondrial intermembrane space"/>
    <property type="evidence" value="ECO:0007669"/>
    <property type="project" value="UniProtKB-SubCell"/>
</dbReference>
<evidence type="ECO:0008006" key="13">
    <source>
        <dbReference type="Google" id="ProtNLM"/>
    </source>
</evidence>
<evidence type="ECO:0000313" key="11">
    <source>
        <dbReference type="EnsemblMetazoa" id="HelroP161888"/>
    </source>
</evidence>
<dbReference type="Proteomes" id="UP000015101">
    <property type="component" value="Unassembled WGS sequence"/>
</dbReference>
<dbReference type="PROSITE" id="PS51808">
    <property type="entry name" value="CHCH"/>
    <property type="match status" value="1"/>
</dbReference>
<dbReference type="InParanoid" id="T1ES02"/>
<dbReference type="HOGENOM" id="CLU_2280408_0_0_1"/>
<evidence type="ECO:0000256" key="5">
    <source>
        <dbReference type="ARBA" id="ARBA00023128"/>
    </source>
</evidence>
<dbReference type="InterPro" id="IPR009069">
    <property type="entry name" value="Cys_alpha_HP_mot_SF"/>
</dbReference>
<keyword evidence="5" id="KW-0496">Mitochondrion</keyword>
<feature type="binding site" evidence="8">
    <location>
        <position position="48"/>
    </location>
    <ligand>
        <name>Cu cation</name>
        <dbReference type="ChEBI" id="CHEBI:23378"/>
    </ligand>
</feature>
<keyword evidence="7" id="KW-0143">Chaperone</keyword>
<dbReference type="AlphaFoldDB" id="T1ES02"/>
<dbReference type="GO" id="GO:0016531">
    <property type="term" value="F:copper chaperone activity"/>
    <property type="evidence" value="ECO:0007669"/>
    <property type="project" value="InterPro"/>
</dbReference>
<dbReference type="EnsemblMetazoa" id="HelroT161888">
    <property type="protein sequence ID" value="HelroP161888"/>
    <property type="gene ID" value="HelroG161888"/>
</dbReference>
<evidence type="ECO:0000313" key="12">
    <source>
        <dbReference type="Proteomes" id="UP000015101"/>
    </source>
</evidence>
<feature type="region of interest" description="Disordered" evidence="9">
    <location>
        <begin position="83"/>
        <end position="102"/>
    </location>
</feature>
<evidence type="ECO:0000256" key="8">
    <source>
        <dbReference type="PIRSR" id="PIRSR607745-1"/>
    </source>
</evidence>
<dbReference type="SUPFAM" id="SSF47072">
    <property type="entry name" value="Cysteine alpha-hairpin motif"/>
    <property type="match status" value="1"/>
</dbReference>
<feature type="compositionally biased region" description="Low complexity" evidence="9">
    <location>
        <begin position="90"/>
        <end position="102"/>
    </location>
</feature>
<evidence type="ECO:0000256" key="4">
    <source>
        <dbReference type="ARBA" id="ARBA00023008"/>
    </source>
</evidence>